<keyword evidence="4 7" id="KW-1133">Transmembrane helix</keyword>
<evidence type="ECO:0000256" key="5">
    <source>
        <dbReference type="ARBA" id="ARBA00023136"/>
    </source>
</evidence>
<feature type="transmembrane region" description="Helical" evidence="7">
    <location>
        <begin position="14"/>
        <end position="32"/>
    </location>
</feature>
<evidence type="ECO:0000313" key="9">
    <source>
        <dbReference type="Proteomes" id="UP001378592"/>
    </source>
</evidence>
<dbReference type="EMBL" id="JAZDUA010000147">
    <property type="protein sequence ID" value="KAK7866454.1"/>
    <property type="molecule type" value="Genomic_DNA"/>
</dbReference>
<evidence type="ECO:0000256" key="4">
    <source>
        <dbReference type="ARBA" id="ARBA00022989"/>
    </source>
</evidence>
<feature type="region of interest" description="Disordered" evidence="6">
    <location>
        <begin position="47"/>
        <end position="66"/>
    </location>
</feature>
<comment type="similarity">
    <text evidence="2">Belongs to the TMEM39 family.</text>
</comment>
<organism evidence="8 9">
    <name type="scientific">Gryllus longicercus</name>
    <dbReference type="NCBI Taxonomy" id="2509291"/>
    <lineage>
        <taxon>Eukaryota</taxon>
        <taxon>Metazoa</taxon>
        <taxon>Ecdysozoa</taxon>
        <taxon>Arthropoda</taxon>
        <taxon>Hexapoda</taxon>
        <taxon>Insecta</taxon>
        <taxon>Pterygota</taxon>
        <taxon>Neoptera</taxon>
        <taxon>Polyneoptera</taxon>
        <taxon>Orthoptera</taxon>
        <taxon>Ensifera</taxon>
        <taxon>Gryllidea</taxon>
        <taxon>Grylloidea</taxon>
        <taxon>Gryllidae</taxon>
        <taxon>Gryllinae</taxon>
        <taxon>Gryllus</taxon>
    </lineage>
</organism>
<dbReference type="PANTHER" id="PTHR12995">
    <property type="entry name" value="FI21814P1"/>
    <property type="match status" value="1"/>
</dbReference>
<dbReference type="AlphaFoldDB" id="A0AAN9VYF5"/>
<evidence type="ECO:0000256" key="3">
    <source>
        <dbReference type="ARBA" id="ARBA00022692"/>
    </source>
</evidence>
<evidence type="ECO:0008006" key="10">
    <source>
        <dbReference type="Google" id="ProtNLM"/>
    </source>
</evidence>
<feature type="transmembrane region" description="Helical" evidence="7">
    <location>
        <begin position="264"/>
        <end position="284"/>
    </location>
</feature>
<dbReference type="InterPro" id="IPR019397">
    <property type="entry name" value="Uncharacterised_TMEM39"/>
</dbReference>
<proteinExistence type="inferred from homology"/>
<evidence type="ECO:0000256" key="7">
    <source>
        <dbReference type="SAM" id="Phobius"/>
    </source>
</evidence>
<feature type="transmembrane region" description="Helical" evidence="7">
    <location>
        <begin position="290"/>
        <end position="315"/>
    </location>
</feature>
<feature type="transmembrane region" description="Helical" evidence="7">
    <location>
        <begin position="227"/>
        <end position="252"/>
    </location>
</feature>
<feature type="transmembrane region" description="Helical" evidence="7">
    <location>
        <begin position="522"/>
        <end position="540"/>
    </location>
</feature>
<accession>A0AAN9VYF5</accession>
<name>A0AAN9VYF5_9ORTH</name>
<comment type="caution">
    <text evidence="8">The sequence shown here is derived from an EMBL/GenBank/DDBJ whole genome shotgun (WGS) entry which is preliminary data.</text>
</comment>
<feature type="region of interest" description="Disordered" evidence="6">
    <location>
        <begin position="89"/>
        <end position="128"/>
    </location>
</feature>
<sequence length="565" mass="64810">MNSWNKGPVNEEGTSIFILIPALLSVAAVWSVRRWWNSSLTLHTHAVSRRRKVTRDPTLARRPPPFPILVHNHVNSRCQVQADSIQNCQKKKGTSLKSESSSVNMPGGRRNISRSSGRPPPPSVNLPVEENHRNKYVCKCYSADFIQSKLNRSLGDVLDSSVTRQIVPKHIPAPNIPQDGDILFEVMMFSFTSVTSFLQFLHLYRTVWWLPQSYTRYTMNFYLIDPYLVGFIITILGSRLVYCALSRIVMWWSPESLTPVLQQLVRLILLVVVLSSLVWCAYHVMQNHPIVNIFYLCYPISVYFILFGLSISPFFDINALPPVLKDECKLRGLIGKPTHTCSLSPQVIREEVEHLKTDFNNRMKQILFSSVLNAYYAGFVPCCFAQSFLYYDVYWATQHLAFVWLGCFTMYIVHCYPVKYCDVLHRAALHLGRWAKIEGRSSHIPTHVWAEGTLWHQGALVKHCKELYKAEGISNAAEPGNQTHARFYAVFHNPSVFVCSLLGLQLSVVFVQIVVLVRSSEWYHVVSLALLLFANYYTLFKLCRDYLVCWKVYKAEQMIQDKIGG</sequence>
<comment type="subcellular location">
    <subcellularLocation>
        <location evidence="1">Membrane</location>
        <topology evidence="1">Multi-pass membrane protein</topology>
    </subcellularLocation>
</comment>
<evidence type="ECO:0000256" key="6">
    <source>
        <dbReference type="SAM" id="MobiDB-lite"/>
    </source>
</evidence>
<evidence type="ECO:0000313" key="8">
    <source>
        <dbReference type="EMBL" id="KAK7866454.1"/>
    </source>
</evidence>
<feature type="compositionally biased region" description="Low complexity" evidence="6">
    <location>
        <begin position="106"/>
        <end position="117"/>
    </location>
</feature>
<evidence type="ECO:0000256" key="1">
    <source>
        <dbReference type="ARBA" id="ARBA00004141"/>
    </source>
</evidence>
<feature type="transmembrane region" description="Helical" evidence="7">
    <location>
        <begin position="496"/>
        <end position="516"/>
    </location>
</feature>
<keyword evidence="3 7" id="KW-0812">Transmembrane</keyword>
<gene>
    <name evidence="8" type="ORF">R5R35_008975</name>
</gene>
<feature type="transmembrane region" description="Helical" evidence="7">
    <location>
        <begin position="186"/>
        <end position="207"/>
    </location>
</feature>
<feature type="compositionally biased region" description="Polar residues" evidence="6">
    <location>
        <begin position="95"/>
        <end position="104"/>
    </location>
</feature>
<keyword evidence="5 7" id="KW-0472">Membrane</keyword>
<dbReference type="GO" id="GO:0016020">
    <property type="term" value="C:membrane"/>
    <property type="evidence" value="ECO:0007669"/>
    <property type="project" value="UniProtKB-SubCell"/>
</dbReference>
<feature type="transmembrane region" description="Helical" evidence="7">
    <location>
        <begin position="366"/>
        <end position="389"/>
    </location>
</feature>
<evidence type="ECO:0000256" key="2">
    <source>
        <dbReference type="ARBA" id="ARBA00010737"/>
    </source>
</evidence>
<dbReference type="Proteomes" id="UP001378592">
    <property type="component" value="Unassembled WGS sequence"/>
</dbReference>
<dbReference type="PANTHER" id="PTHR12995:SF4">
    <property type="entry name" value="FI21814P1"/>
    <property type="match status" value="1"/>
</dbReference>
<dbReference type="Pfam" id="PF10271">
    <property type="entry name" value="Tmp39"/>
    <property type="match status" value="1"/>
</dbReference>
<keyword evidence="9" id="KW-1185">Reference proteome</keyword>
<feature type="transmembrane region" description="Helical" evidence="7">
    <location>
        <begin position="395"/>
        <end position="416"/>
    </location>
</feature>
<protein>
    <recommendedName>
        <fullName evidence="10">Transmembrane protein 39A</fullName>
    </recommendedName>
</protein>
<reference evidence="8 9" key="1">
    <citation type="submission" date="2024-03" db="EMBL/GenBank/DDBJ databases">
        <title>The genome assembly and annotation of the cricket Gryllus longicercus Weissman &amp; Gray.</title>
        <authorList>
            <person name="Szrajer S."/>
            <person name="Gray D."/>
            <person name="Ylla G."/>
        </authorList>
    </citation>
    <scope>NUCLEOTIDE SEQUENCE [LARGE SCALE GENOMIC DNA]</scope>
    <source>
        <strain evidence="8">DAG 2021-001</strain>
        <tissue evidence="8">Whole body minus gut</tissue>
    </source>
</reference>